<dbReference type="EC" id="2.1.1.77" evidence="3"/>
<dbReference type="Proteomes" id="UP000240542">
    <property type="component" value="Unassembled WGS sequence"/>
</dbReference>
<keyword evidence="5" id="KW-0963">Cytoplasm</keyword>
<dbReference type="GO" id="GO:0005737">
    <property type="term" value="C:cytoplasm"/>
    <property type="evidence" value="ECO:0007669"/>
    <property type="project" value="UniProtKB-SubCell"/>
</dbReference>
<dbReference type="PANTHER" id="PTHR11579:SF0">
    <property type="entry name" value="PROTEIN-L-ISOASPARTATE(D-ASPARTATE) O-METHYLTRANSFERASE"/>
    <property type="match status" value="1"/>
</dbReference>
<keyword evidence="13" id="KW-1185">Reference proteome</keyword>
<evidence type="ECO:0000256" key="2">
    <source>
        <dbReference type="ARBA" id="ARBA00005369"/>
    </source>
</evidence>
<evidence type="ECO:0000256" key="6">
    <source>
        <dbReference type="ARBA" id="ARBA00022603"/>
    </source>
</evidence>
<evidence type="ECO:0000313" key="13">
    <source>
        <dbReference type="Proteomes" id="UP000240542"/>
    </source>
</evidence>
<dbReference type="Gene3D" id="3.40.50.150">
    <property type="entry name" value="Vaccinia Virus protein VP39"/>
    <property type="match status" value="1"/>
</dbReference>
<dbReference type="GO" id="GO:0004719">
    <property type="term" value="F:protein-L-isoaspartate (D-aspartate) O-methyltransferase activity"/>
    <property type="evidence" value="ECO:0007669"/>
    <property type="project" value="UniProtKB-EC"/>
</dbReference>
<dbReference type="AlphaFoldDB" id="A0A2P8CVL3"/>
<dbReference type="InterPro" id="IPR029063">
    <property type="entry name" value="SAM-dependent_MTases_sf"/>
</dbReference>
<keyword evidence="6 12" id="KW-0489">Methyltransferase</keyword>
<dbReference type="InterPro" id="IPR000682">
    <property type="entry name" value="PCMT"/>
</dbReference>
<evidence type="ECO:0000256" key="9">
    <source>
        <dbReference type="ARBA" id="ARBA00030757"/>
    </source>
</evidence>
<name>A0A2P8CVL3_9ACTN</name>
<evidence type="ECO:0000256" key="1">
    <source>
        <dbReference type="ARBA" id="ARBA00004496"/>
    </source>
</evidence>
<protein>
    <recommendedName>
        <fullName evidence="4">Protein-L-isoaspartate O-methyltransferase</fullName>
        <ecNumber evidence="3">2.1.1.77</ecNumber>
    </recommendedName>
    <alternativeName>
        <fullName evidence="11">L-isoaspartyl protein carboxyl methyltransferase</fullName>
    </alternativeName>
    <alternativeName>
        <fullName evidence="9">Protein L-isoaspartyl methyltransferase</fullName>
    </alternativeName>
    <alternativeName>
        <fullName evidence="10">Protein-beta-aspartate methyltransferase</fullName>
    </alternativeName>
</protein>
<dbReference type="OrthoDB" id="3501659at2"/>
<dbReference type="EMBL" id="PYGA01000028">
    <property type="protein sequence ID" value="PSK88986.1"/>
    <property type="molecule type" value="Genomic_DNA"/>
</dbReference>
<proteinExistence type="inferred from homology"/>
<organism evidence="12 13">
    <name type="scientific">Murinocardiopsis flavida</name>
    <dbReference type="NCBI Taxonomy" id="645275"/>
    <lineage>
        <taxon>Bacteria</taxon>
        <taxon>Bacillati</taxon>
        <taxon>Actinomycetota</taxon>
        <taxon>Actinomycetes</taxon>
        <taxon>Streptosporangiales</taxon>
        <taxon>Nocardiopsidaceae</taxon>
        <taxon>Murinocardiopsis</taxon>
    </lineage>
</organism>
<evidence type="ECO:0000256" key="3">
    <source>
        <dbReference type="ARBA" id="ARBA00011890"/>
    </source>
</evidence>
<dbReference type="CDD" id="cd02440">
    <property type="entry name" value="AdoMet_MTases"/>
    <property type="match status" value="1"/>
</dbReference>
<dbReference type="GO" id="GO:0032259">
    <property type="term" value="P:methylation"/>
    <property type="evidence" value="ECO:0007669"/>
    <property type="project" value="UniProtKB-KW"/>
</dbReference>
<dbReference type="Pfam" id="PF01135">
    <property type="entry name" value="PCMT"/>
    <property type="match status" value="1"/>
</dbReference>
<evidence type="ECO:0000256" key="8">
    <source>
        <dbReference type="ARBA" id="ARBA00022691"/>
    </source>
</evidence>
<reference evidence="12 13" key="1">
    <citation type="submission" date="2018-03" db="EMBL/GenBank/DDBJ databases">
        <title>Genomic Encyclopedia of Archaeal and Bacterial Type Strains, Phase II (KMG-II): from individual species to whole genera.</title>
        <authorList>
            <person name="Goeker M."/>
        </authorList>
    </citation>
    <scope>NUCLEOTIDE SEQUENCE [LARGE SCALE GENOMIC DNA]</scope>
    <source>
        <strain evidence="12 13">DSM 45312</strain>
    </source>
</reference>
<comment type="subcellular location">
    <subcellularLocation>
        <location evidence="1">Cytoplasm</location>
    </subcellularLocation>
</comment>
<dbReference type="PANTHER" id="PTHR11579">
    <property type="entry name" value="PROTEIN-L-ISOASPARTATE O-METHYLTRANSFERASE"/>
    <property type="match status" value="1"/>
</dbReference>
<dbReference type="SUPFAM" id="SSF53335">
    <property type="entry name" value="S-adenosyl-L-methionine-dependent methyltransferases"/>
    <property type="match status" value="1"/>
</dbReference>
<gene>
    <name evidence="12" type="ORF">CLV63_12874</name>
</gene>
<evidence type="ECO:0000256" key="7">
    <source>
        <dbReference type="ARBA" id="ARBA00022679"/>
    </source>
</evidence>
<comment type="caution">
    <text evidence="12">The sequence shown here is derived from an EMBL/GenBank/DDBJ whole genome shotgun (WGS) entry which is preliminary data.</text>
</comment>
<evidence type="ECO:0000256" key="5">
    <source>
        <dbReference type="ARBA" id="ARBA00022490"/>
    </source>
</evidence>
<keyword evidence="7 12" id="KW-0808">Transferase</keyword>
<evidence type="ECO:0000313" key="12">
    <source>
        <dbReference type="EMBL" id="PSK88986.1"/>
    </source>
</evidence>
<comment type="similarity">
    <text evidence="2">Belongs to the methyltransferase superfamily. L-isoaspartyl/D-aspartyl protein methyltransferase family.</text>
</comment>
<evidence type="ECO:0000256" key="11">
    <source>
        <dbReference type="ARBA" id="ARBA00031350"/>
    </source>
</evidence>
<evidence type="ECO:0000256" key="10">
    <source>
        <dbReference type="ARBA" id="ARBA00031323"/>
    </source>
</evidence>
<sequence length="279" mass="29059">MTPGQAAVAAVPRERFVPDTIYLPDPSTGWLVPLHRGDDPGRWYEAVASNDPVVTAVEHDPRVPKHLRDPGTGRGAVSISSSSAPPVVAHVLDVLGLAPGAQVLEIGTGTGWNAALVSHLGGEVTSVEVAPEVAEAARGRLGGRPVAVVIGDGFLGHPQHAPYDRVVATAAVTKIPFAWVDQARPGALIVAPWAPVFHPAAPLAVLTVGTGVAEGRFSGSAPFMPMRGQRLDPGAVEDVRAWWESLGSPEPGRFGVTVDRTGSHVWLDVPGNVVRPPSP</sequence>
<accession>A0A2P8CVL3</accession>
<evidence type="ECO:0000256" key="4">
    <source>
        <dbReference type="ARBA" id="ARBA00013346"/>
    </source>
</evidence>
<keyword evidence="8" id="KW-0949">S-adenosyl-L-methionine</keyword>
<dbReference type="RefSeq" id="WP_106586372.1">
    <property type="nucleotide sequence ID" value="NZ_PYGA01000028.1"/>
</dbReference>